<gene>
    <name evidence="2" type="ORF">C2845_PM14G08850</name>
</gene>
<organism evidence="2 3">
    <name type="scientific">Panicum miliaceum</name>
    <name type="common">Proso millet</name>
    <name type="synonym">Broomcorn millet</name>
    <dbReference type="NCBI Taxonomy" id="4540"/>
    <lineage>
        <taxon>Eukaryota</taxon>
        <taxon>Viridiplantae</taxon>
        <taxon>Streptophyta</taxon>
        <taxon>Embryophyta</taxon>
        <taxon>Tracheophyta</taxon>
        <taxon>Spermatophyta</taxon>
        <taxon>Magnoliopsida</taxon>
        <taxon>Liliopsida</taxon>
        <taxon>Poales</taxon>
        <taxon>Poaceae</taxon>
        <taxon>PACMAD clade</taxon>
        <taxon>Panicoideae</taxon>
        <taxon>Panicodae</taxon>
        <taxon>Paniceae</taxon>
        <taxon>Panicinae</taxon>
        <taxon>Panicum</taxon>
        <taxon>Panicum sect. Panicum</taxon>
    </lineage>
</organism>
<evidence type="ECO:0000313" key="2">
    <source>
        <dbReference type="EMBL" id="RLM62267.1"/>
    </source>
</evidence>
<protein>
    <submittedName>
        <fullName evidence="2">Uncharacterized protein</fullName>
    </submittedName>
</protein>
<feature type="compositionally biased region" description="Low complexity" evidence="1">
    <location>
        <begin position="29"/>
        <end position="41"/>
    </location>
</feature>
<sequence>MHMARPLGGLPANEGAGRRDATKRATWVALAAKGAAPAGSGSEHVSREQLDCSQQGAESKPPVSGSGFGCRSTRFGCGSTCSSSNQ</sequence>
<comment type="caution">
    <text evidence="2">The sequence shown here is derived from an EMBL/GenBank/DDBJ whole genome shotgun (WGS) entry which is preliminary data.</text>
</comment>
<evidence type="ECO:0000313" key="3">
    <source>
        <dbReference type="Proteomes" id="UP000275267"/>
    </source>
</evidence>
<reference evidence="3" key="1">
    <citation type="journal article" date="2019" name="Nat. Commun.">
        <title>The genome of broomcorn millet.</title>
        <authorList>
            <person name="Zou C."/>
            <person name="Miki D."/>
            <person name="Li D."/>
            <person name="Tang Q."/>
            <person name="Xiao L."/>
            <person name="Rajput S."/>
            <person name="Deng P."/>
            <person name="Jia W."/>
            <person name="Huang R."/>
            <person name="Zhang M."/>
            <person name="Sun Y."/>
            <person name="Hu J."/>
            <person name="Fu X."/>
            <person name="Schnable P.S."/>
            <person name="Li F."/>
            <person name="Zhang H."/>
            <person name="Feng B."/>
            <person name="Zhu X."/>
            <person name="Liu R."/>
            <person name="Schnable J.C."/>
            <person name="Zhu J.-K."/>
            <person name="Zhang H."/>
        </authorList>
    </citation>
    <scope>NUCLEOTIDE SEQUENCE [LARGE SCALE GENOMIC DNA]</scope>
</reference>
<name>A0A3L6PTV2_PANMI</name>
<dbReference type="AlphaFoldDB" id="A0A3L6PTV2"/>
<evidence type="ECO:0000256" key="1">
    <source>
        <dbReference type="SAM" id="MobiDB-lite"/>
    </source>
</evidence>
<keyword evidence="3" id="KW-1185">Reference proteome</keyword>
<proteinExistence type="predicted"/>
<dbReference type="EMBL" id="PQIB02000016">
    <property type="protein sequence ID" value="RLM62267.1"/>
    <property type="molecule type" value="Genomic_DNA"/>
</dbReference>
<feature type="region of interest" description="Disordered" evidence="1">
    <location>
        <begin position="1"/>
        <end position="86"/>
    </location>
</feature>
<dbReference type="Proteomes" id="UP000275267">
    <property type="component" value="Unassembled WGS sequence"/>
</dbReference>
<accession>A0A3L6PTV2</accession>